<name>A0ABV3R4D0_9HYPH</name>
<proteinExistence type="predicted"/>
<gene>
    <name evidence="2" type="ORF">ABUE31_19455</name>
</gene>
<accession>A0ABV3R4D0</accession>
<dbReference type="SMART" id="SM00460">
    <property type="entry name" value="TGc"/>
    <property type="match status" value="1"/>
</dbReference>
<dbReference type="PANTHER" id="PTHR33490:SF6">
    <property type="entry name" value="SLL1049 PROTEIN"/>
    <property type="match status" value="1"/>
</dbReference>
<feature type="domain" description="Transglutaminase-like" evidence="1">
    <location>
        <begin position="157"/>
        <end position="221"/>
    </location>
</feature>
<evidence type="ECO:0000313" key="2">
    <source>
        <dbReference type="EMBL" id="MEW9808170.1"/>
    </source>
</evidence>
<dbReference type="EMBL" id="JBFOCI010000007">
    <property type="protein sequence ID" value="MEW9808170.1"/>
    <property type="molecule type" value="Genomic_DNA"/>
</dbReference>
<comment type="caution">
    <text evidence="2">The sequence shown here is derived from an EMBL/GenBank/DDBJ whole genome shotgun (WGS) entry which is preliminary data.</text>
</comment>
<dbReference type="Pfam" id="PF08379">
    <property type="entry name" value="Bact_transglu_N"/>
    <property type="match status" value="1"/>
</dbReference>
<dbReference type="InterPro" id="IPR002931">
    <property type="entry name" value="Transglutaminase-like"/>
</dbReference>
<dbReference type="InterPro" id="IPR038765">
    <property type="entry name" value="Papain-like_cys_pep_sf"/>
</dbReference>
<evidence type="ECO:0000313" key="3">
    <source>
        <dbReference type="Proteomes" id="UP001556196"/>
    </source>
</evidence>
<dbReference type="RefSeq" id="WP_367725395.1">
    <property type="nucleotide sequence ID" value="NZ_JBFOCI010000007.1"/>
</dbReference>
<dbReference type="Proteomes" id="UP001556196">
    <property type="component" value="Unassembled WGS sequence"/>
</dbReference>
<evidence type="ECO:0000259" key="1">
    <source>
        <dbReference type="SMART" id="SM00460"/>
    </source>
</evidence>
<sequence length="264" mass="28678">MRLKISHRTEYRYDAPLQYALQRLRLFPRTCKTQTVHSWSLAVEGAGEEVRYVDHFDNDTRLVSNQGESTLIGIDAWGEVETFDTAGVVGENRGFAPLWLFEQQTPLTAAGGGVRELAGSIGEGSELDRLHKLSGAVGACVAYTAGATHAGTTAEEALNQGSGVCQDHAHVFAAAARLMGFPARYVSGYLMMDDAIEQAASHAWAEAYVKGLGWVAFDASNGISPDERYVRVAIGRDYRDAMPVTGIRHGWAEERLAVSVSVEQ</sequence>
<dbReference type="Pfam" id="PF01841">
    <property type="entry name" value="Transglut_core"/>
    <property type="match status" value="1"/>
</dbReference>
<dbReference type="Gene3D" id="3.10.620.30">
    <property type="match status" value="1"/>
</dbReference>
<organism evidence="2 3">
    <name type="scientific">Mesorhizobium marinum</name>
    <dbReference type="NCBI Taxonomy" id="3228790"/>
    <lineage>
        <taxon>Bacteria</taxon>
        <taxon>Pseudomonadati</taxon>
        <taxon>Pseudomonadota</taxon>
        <taxon>Alphaproteobacteria</taxon>
        <taxon>Hyphomicrobiales</taxon>
        <taxon>Phyllobacteriaceae</taxon>
        <taxon>Mesorhizobium</taxon>
    </lineage>
</organism>
<dbReference type="SUPFAM" id="SSF54001">
    <property type="entry name" value="Cysteine proteinases"/>
    <property type="match status" value="1"/>
</dbReference>
<protein>
    <submittedName>
        <fullName evidence="2">Transglutaminase domain-containing protein</fullName>
    </submittedName>
</protein>
<dbReference type="PANTHER" id="PTHR33490">
    <property type="entry name" value="BLR5614 PROTEIN-RELATED"/>
    <property type="match status" value="1"/>
</dbReference>
<reference evidence="2 3" key="1">
    <citation type="submission" date="2024-06" db="EMBL/GenBank/DDBJ databases">
        <authorList>
            <person name="Tuo L."/>
        </authorList>
    </citation>
    <scope>NUCLEOTIDE SEQUENCE [LARGE SCALE GENOMIC DNA]</scope>
    <source>
        <strain evidence="2 3">ZMM04-5</strain>
    </source>
</reference>
<keyword evidence="3" id="KW-1185">Reference proteome</keyword>
<dbReference type="InterPro" id="IPR013589">
    <property type="entry name" value="Bac_transglu_N"/>
</dbReference>